<reference evidence="1 2" key="1">
    <citation type="submission" date="2021-06" db="EMBL/GenBank/DDBJ databases">
        <authorList>
            <person name="Kallberg Y."/>
            <person name="Tangrot J."/>
            <person name="Rosling A."/>
        </authorList>
    </citation>
    <scope>NUCLEOTIDE SEQUENCE [LARGE SCALE GENOMIC DNA]</scope>
    <source>
        <strain evidence="1 2">120-4 pot B 10/14</strain>
    </source>
</reference>
<sequence>MDIEIMVDDKEMKEEMKSYIDLQLNNYIDKLNSKDNFNNVVKPNTVDSNKWIKYLKSVKLYSDEMKHTAEWLWVSTLFDQTHFVFQEAKNKKDLDREAQRKYIKQTLEKTILTRSTTQSNRHKQVYDHIIDLVIGFESRKIPIDIWLPVLGKIYISFRFLHESNFKKKKTYELYEEFIELLISNYLKLSSSKS</sequence>
<keyword evidence="2" id="KW-1185">Reference proteome</keyword>
<accession>A0ABN7W4F8</accession>
<evidence type="ECO:0000313" key="1">
    <source>
        <dbReference type="EMBL" id="CAG8816235.1"/>
    </source>
</evidence>
<comment type="caution">
    <text evidence="1">The sequence shown here is derived from an EMBL/GenBank/DDBJ whole genome shotgun (WGS) entry which is preliminary data.</text>
</comment>
<organism evidence="1 2">
    <name type="scientific">Gigaspora margarita</name>
    <dbReference type="NCBI Taxonomy" id="4874"/>
    <lineage>
        <taxon>Eukaryota</taxon>
        <taxon>Fungi</taxon>
        <taxon>Fungi incertae sedis</taxon>
        <taxon>Mucoromycota</taxon>
        <taxon>Glomeromycotina</taxon>
        <taxon>Glomeromycetes</taxon>
        <taxon>Diversisporales</taxon>
        <taxon>Gigasporaceae</taxon>
        <taxon>Gigaspora</taxon>
    </lineage>
</organism>
<dbReference type="Proteomes" id="UP000789901">
    <property type="component" value="Unassembled WGS sequence"/>
</dbReference>
<evidence type="ECO:0000313" key="2">
    <source>
        <dbReference type="Proteomes" id="UP000789901"/>
    </source>
</evidence>
<dbReference type="EMBL" id="CAJVQB010030939">
    <property type="protein sequence ID" value="CAG8816235.1"/>
    <property type="molecule type" value="Genomic_DNA"/>
</dbReference>
<gene>
    <name evidence="1" type="ORF">GMARGA_LOCUS26484</name>
</gene>
<proteinExistence type="predicted"/>
<name>A0ABN7W4F8_GIGMA</name>
<protein>
    <submittedName>
        <fullName evidence="1">28692_t:CDS:1</fullName>
    </submittedName>
</protein>